<dbReference type="PANTHER" id="PTHR15591:SF19">
    <property type="entry name" value="RUN DOMAIN-CONTAINING PROTEIN 1 ISOFORM X1"/>
    <property type="match status" value="1"/>
</dbReference>
<dbReference type="InterPro" id="IPR058732">
    <property type="entry name" value="RUNDC1_M"/>
</dbReference>
<dbReference type="Pfam" id="PF26030">
    <property type="entry name" value="RUNDC1"/>
    <property type="match status" value="1"/>
</dbReference>
<protein>
    <recommendedName>
        <fullName evidence="1">RUN domain-containing protein</fullName>
    </recommendedName>
</protein>
<proteinExistence type="predicted"/>
<gene>
    <name evidence="2" type="ORF">TBIB3V08_LOCUS4344</name>
</gene>
<dbReference type="Gene3D" id="1.20.58.900">
    <property type="match status" value="1"/>
</dbReference>
<evidence type="ECO:0000259" key="1">
    <source>
        <dbReference type="Pfam" id="PF26030"/>
    </source>
</evidence>
<dbReference type="InterPro" id="IPR037213">
    <property type="entry name" value="Run_dom_sf"/>
</dbReference>
<dbReference type="EMBL" id="OD565485">
    <property type="protein sequence ID" value="CAD7441899.1"/>
    <property type="molecule type" value="Genomic_DNA"/>
</dbReference>
<evidence type="ECO:0000313" key="2">
    <source>
        <dbReference type="EMBL" id="CAD7441899.1"/>
    </source>
</evidence>
<name>A0A7R9EUX3_9NEOP</name>
<feature type="domain" description="RUN" evidence="1">
    <location>
        <begin position="242"/>
        <end position="314"/>
    </location>
</feature>
<sequence length="552" mass="63163">MKINNDQLFDELVLAKEYLQSNWEQWKQEETTRDVIISSEEKCLRLFGHFKENHIETPNLIKIVEYTFCLPWTSPVERVFSLMNNAWTDDRGIGKVEFRGSEPTFVWRESGKPFRKNHPSSPDRDSNLDFPVLSSLSQWVSQLRHRGGNSCYEVQRLRDLEEQQELLNSSLIALTSHFAQVQFRLRQIVDAPATEKEDLLKDLEVFAFRGIPEVCEIKLSRESLSQHEGESLGEKILEQRTKQKELISQLKLQLEDLEKYAYETGEAGLPQCVILERQKVILDQLKGKLNLNVDDIDKLTTDDLRTQVDFAIRDGTPVEYLKHKECTCTCPDHNISSSKAATSRNLRGRSEDEIRQETVNVMKKAATLLQIFTAAHFGCGSEHFKRNKLKRSSKGNHWGDLRARLEMSVNYVIELMSNPDNCIHSDYTSDSEDAPIILCNAKLASAVRKQLTPSIRDLIQHGLMPIGQSESIVPFVGCFTHMNSAHEKTIHAWELILKYYEMKNGDRFNSTPARKLSLSFNLNIVGGTAISNKQLQKTSFLATPDFALSELN</sequence>
<dbReference type="AlphaFoldDB" id="A0A7R9EUX3"/>
<dbReference type="PANTHER" id="PTHR15591">
    <property type="entry name" value="RUN AND SH3 DOMAIN CONTAINING"/>
    <property type="match status" value="1"/>
</dbReference>
<accession>A0A7R9EUX3</accession>
<dbReference type="InterPro" id="IPR047343">
    <property type="entry name" value="RUSC1_2"/>
</dbReference>
<organism evidence="2">
    <name type="scientific">Timema bartmani</name>
    <dbReference type="NCBI Taxonomy" id="61472"/>
    <lineage>
        <taxon>Eukaryota</taxon>
        <taxon>Metazoa</taxon>
        <taxon>Ecdysozoa</taxon>
        <taxon>Arthropoda</taxon>
        <taxon>Hexapoda</taxon>
        <taxon>Insecta</taxon>
        <taxon>Pterygota</taxon>
        <taxon>Neoptera</taxon>
        <taxon>Polyneoptera</taxon>
        <taxon>Phasmatodea</taxon>
        <taxon>Timematodea</taxon>
        <taxon>Timematoidea</taxon>
        <taxon>Timematidae</taxon>
        <taxon>Timema</taxon>
    </lineage>
</organism>
<reference evidence="2" key="1">
    <citation type="submission" date="2020-11" db="EMBL/GenBank/DDBJ databases">
        <authorList>
            <person name="Tran Van P."/>
        </authorList>
    </citation>
    <scope>NUCLEOTIDE SEQUENCE</scope>
</reference>